<protein>
    <submittedName>
        <fullName evidence="4">LPXTG-motif cell wall anchor domain-containing protein</fullName>
    </submittedName>
</protein>
<proteinExistence type="predicted"/>
<evidence type="ECO:0000256" key="2">
    <source>
        <dbReference type="SAM" id="Phobius"/>
    </source>
</evidence>
<sequence>MKNRIIRNSVAVLASFVIAGAAISANTAFEVSAEQAENVKVVVTDYADLWTSTDITVEEGTTVQWYVSVPDGTEPRGCGATVKIPGLGFGTDTHNKEEGHIVLQQGENFIYEFTPDEPGDILFTCWMGSGCHKNYIHVTQAAAAVIEDLSSAEVDAPESTVSVESATESAPESVSNTDISSSAADSSVSESAVSSSSSISESSSKTVSTSSSANTANANSNSTNSNPKTGKSVIGSTLATLILIGSAALLIRKRKN</sequence>
<keyword evidence="3" id="KW-0732">Signal</keyword>
<evidence type="ECO:0000313" key="4">
    <source>
        <dbReference type="EMBL" id="SFB93126.1"/>
    </source>
</evidence>
<feature type="region of interest" description="Disordered" evidence="1">
    <location>
        <begin position="156"/>
        <end position="231"/>
    </location>
</feature>
<accession>A0A1I1F2E5</accession>
<keyword evidence="2" id="KW-0472">Membrane</keyword>
<organism evidence="4 5">
    <name type="scientific">Ruminococcus albus</name>
    <dbReference type="NCBI Taxonomy" id="1264"/>
    <lineage>
        <taxon>Bacteria</taxon>
        <taxon>Bacillati</taxon>
        <taxon>Bacillota</taxon>
        <taxon>Clostridia</taxon>
        <taxon>Eubacteriales</taxon>
        <taxon>Oscillospiraceae</taxon>
        <taxon>Ruminococcus</taxon>
    </lineage>
</organism>
<dbReference type="InterPro" id="IPR008972">
    <property type="entry name" value="Cupredoxin"/>
</dbReference>
<keyword evidence="2" id="KW-1133">Transmembrane helix</keyword>
<dbReference type="OrthoDB" id="9800141at2"/>
<dbReference type="RefSeq" id="WP_074960276.1">
    <property type="nucleotide sequence ID" value="NZ_FOKQ01000005.1"/>
</dbReference>
<gene>
    <name evidence="4" type="ORF">SAMN02910406_00836</name>
</gene>
<feature type="signal peptide" evidence="3">
    <location>
        <begin position="1"/>
        <end position="24"/>
    </location>
</feature>
<dbReference type="Proteomes" id="UP000182192">
    <property type="component" value="Unassembled WGS sequence"/>
</dbReference>
<dbReference type="EMBL" id="FOKQ01000005">
    <property type="protein sequence ID" value="SFB93126.1"/>
    <property type="molecule type" value="Genomic_DNA"/>
</dbReference>
<feature type="compositionally biased region" description="Low complexity" evidence="1">
    <location>
        <begin position="158"/>
        <end position="226"/>
    </location>
</feature>
<dbReference type="Gene3D" id="2.60.40.420">
    <property type="entry name" value="Cupredoxins - blue copper proteins"/>
    <property type="match status" value="1"/>
</dbReference>
<dbReference type="SUPFAM" id="SSF49503">
    <property type="entry name" value="Cupredoxins"/>
    <property type="match status" value="1"/>
</dbReference>
<evidence type="ECO:0000256" key="3">
    <source>
        <dbReference type="SAM" id="SignalP"/>
    </source>
</evidence>
<keyword evidence="2" id="KW-0812">Transmembrane</keyword>
<dbReference type="AlphaFoldDB" id="A0A1I1F2E5"/>
<feature type="transmembrane region" description="Helical" evidence="2">
    <location>
        <begin position="233"/>
        <end position="251"/>
    </location>
</feature>
<reference evidence="4 5" key="1">
    <citation type="submission" date="2016-10" db="EMBL/GenBank/DDBJ databases">
        <authorList>
            <person name="de Groot N.N."/>
        </authorList>
    </citation>
    <scope>NUCLEOTIDE SEQUENCE [LARGE SCALE GENOMIC DNA]</scope>
    <source>
        <strain evidence="4 5">AR67</strain>
    </source>
</reference>
<dbReference type="NCBIfam" id="TIGR01167">
    <property type="entry name" value="LPXTG_anchor"/>
    <property type="match status" value="1"/>
</dbReference>
<evidence type="ECO:0000256" key="1">
    <source>
        <dbReference type="SAM" id="MobiDB-lite"/>
    </source>
</evidence>
<feature type="chain" id="PRO_5039344014" evidence="3">
    <location>
        <begin position="25"/>
        <end position="256"/>
    </location>
</feature>
<evidence type="ECO:0000313" key="5">
    <source>
        <dbReference type="Proteomes" id="UP000182192"/>
    </source>
</evidence>
<name>A0A1I1F2E5_RUMAL</name>